<dbReference type="InterPro" id="IPR012341">
    <property type="entry name" value="6hp_glycosidase-like_sf"/>
</dbReference>
<dbReference type="InterPro" id="IPR008928">
    <property type="entry name" value="6-hairpin_glycosidase_sf"/>
</dbReference>
<dbReference type="Gene3D" id="2.60.420.10">
    <property type="entry name" value="Maltose phosphorylase, domain 3"/>
    <property type="match status" value="1"/>
</dbReference>
<dbReference type="STRING" id="1427518.XSR1_50067"/>
<dbReference type="InterPro" id="IPR005195">
    <property type="entry name" value="Glyco_hydro_65_M"/>
</dbReference>
<dbReference type="GO" id="GO:0033831">
    <property type="term" value="F:kojibiose phosphorylase activity"/>
    <property type="evidence" value="ECO:0007669"/>
    <property type="project" value="UniProtKB-EC"/>
</dbReference>
<dbReference type="PANTHER" id="PTHR11051">
    <property type="entry name" value="GLYCOSYL HYDROLASE-RELATED"/>
    <property type="match status" value="1"/>
</dbReference>
<evidence type="ECO:0000313" key="3">
    <source>
        <dbReference type="EMBL" id="CDL84665.1"/>
    </source>
</evidence>
<keyword evidence="4" id="KW-1185">Reference proteome</keyword>
<reference evidence="3" key="1">
    <citation type="submission" date="2013-11" db="EMBL/GenBank/DDBJ databases">
        <title>Draft genome sequence and annotation of the entomopathogenic bacteria, Xenorhabdus cabanillasi strain JM26 and Xenorhabdus szentirmai strain DSM 16338.</title>
        <authorList>
            <person name="Gualtieri M."/>
            <person name="Ogier J.C."/>
            <person name="Pages S."/>
            <person name="Givaudan A."/>
            <person name="Gaudriault S."/>
        </authorList>
    </citation>
    <scope>NUCLEOTIDE SEQUENCE [LARGE SCALE GENOMIC DNA]</scope>
    <source>
        <strain evidence="3">DSM 16338</strain>
    </source>
</reference>
<dbReference type="GO" id="GO:0005975">
    <property type="term" value="P:carbohydrate metabolic process"/>
    <property type="evidence" value="ECO:0007669"/>
    <property type="project" value="InterPro"/>
</dbReference>
<accession>W1J5C2</accession>
<name>W1J5C2_9GAMM</name>
<organism evidence="3 4">
    <name type="scientific">Xenorhabdus szentirmaii DSM 16338</name>
    <dbReference type="NCBI Taxonomy" id="1427518"/>
    <lineage>
        <taxon>Bacteria</taxon>
        <taxon>Pseudomonadati</taxon>
        <taxon>Pseudomonadota</taxon>
        <taxon>Gammaproteobacteria</taxon>
        <taxon>Enterobacterales</taxon>
        <taxon>Morganellaceae</taxon>
        <taxon>Xenorhabdus</taxon>
    </lineage>
</organism>
<dbReference type="EMBL" id="CBXF010000110">
    <property type="protein sequence ID" value="CDL84665.1"/>
    <property type="molecule type" value="Genomic_DNA"/>
</dbReference>
<dbReference type="Gene3D" id="1.50.10.10">
    <property type="match status" value="1"/>
</dbReference>
<proteinExistence type="predicted"/>
<dbReference type="InterPro" id="IPR005194">
    <property type="entry name" value="Glyco_hydro_65_C"/>
</dbReference>
<gene>
    <name evidence="3" type="ORF">XSR1_50067</name>
</gene>
<dbReference type="Pfam" id="PF03633">
    <property type="entry name" value="Glyco_hydro_65C"/>
    <property type="match status" value="1"/>
</dbReference>
<evidence type="ECO:0000313" key="4">
    <source>
        <dbReference type="Proteomes" id="UP000019202"/>
    </source>
</evidence>
<evidence type="ECO:0000259" key="2">
    <source>
        <dbReference type="Pfam" id="PF03633"/>
    </source>
</evidence>
<dbReference type="Pfam" id="PF03632">
    <property type="entry name" value="Glyco_hydro_65m"/>
    <property type="match status" value="1"/>
</dbReference>
<feature type="domain" description="Glycoside hydrolase family 65 C-terminal" evidence="2">
    <location>
        <begin position="717"/>
        <end position="755"/>
    </location>
</feature>
<comment type="caution">
    <text evidence="3">The sequence shown here is derived from an EMBL/GenBank/DDBJ whole genome shotgun (WGS) entry which is preliminary data.</text>
</comment>
<dbReference type="PANTHER" id="PTHR11051:SF8">
    <property type="entry name" value="PROTEIN-GLUCOSYLGALACTOSYLHYDROXYLYSINE GLUCOSIDASE"/>
    <property type="match status" value="1"/>
</dbReference>
<dbReference type="AlphaFoldDB" id="W1J5C2"/>
<keyword evidence="3" id="KW-0328">Glycosyltransferase</keyword>
<dbReference type="GO" id="GO:0004553">
    <property type="term" value="F:hydrolase activity, hydrolyzing O-glycosyl compounds"/>
    <property type="evidence" value="ECO:0007669"/>
    <property type="project" value="TreeGrafter"/>
</dbReference>
<dbReference type="Proteomes" id="UP000019202">
    <property type="component" value="Unassembled WGS sequence"/>
</dbReference>
<protein>
    <submittedName>
        <fullName evidence="3">Kojibiose phosphorylase</fullName>
        <ecNumber evidence="3">2.4.1.230</ecNumber>
    </submittedName>
</protein>
<feature type="domain" description="Glycoside hydrolase family 65 central catalytic" evidence="1">
    <location>
        <begin position="333"/>
        <end position="708"/>
    </location>
</feature>
<sequence length="805" mass="90922">MVFQSIKESVVLSISYGKQHERVTEISTDSSAFISCVATLANRFIGVRPHVPASSERTQRVQLLMDGVYTSGVGVSREIVSLPAPRILRLYDVETGESVRHQDGKTAKITLSLDEASVISTEYLHVRGEEFELKVKQFIDVPNQAKVSTIVELRQINPKTPRRLRLDYGLDTSAVNEYLGTSPWLTSRHYNIGQCHFSEGGLGEKGFGEKGVSKDGVSEKNCSVIVATAERQLYYDVQCKQSPLSSGFTTIWADSGRSCTTSVTFDFSMSESHQLVTHWQVRSEEERLGLEISPSPFDIITCQSEHQTRWNRLWAAHDVTVNAPDEPIELGIKYAVFHLLQHGIGAHDPMPGFISPARGLTSPYHSGATFFDTELHKCIFWIWNDPRVARSLIDYRYHCMDAAIEYAKSAGFSGARFPEASNDRGAENGPHYVLSYPDAGVAREWSVDEVLHISADVCYALYRYWSATRDDAYMDMRGYKIIAECARFAASVFTWSDEKQAYVINSVMGPDEYHYHVDNSFFTNYLLRWCIQFALSLVDCQFFPGISVTEAKNWQTITDNVYLPWMVIDGIAIPEEFEGYQALEETGLRNEKKRGPQFMDDNERSSAAQLENFTTRAIKQADIVLLMSMFPEDFSDEVKQAAFKFYEPRTVHESSLSYGPHAVLAADIGEANQSADFISRASRYNLDFTPISDYSNGLHLSAYAGAWQGLVEGLAGLRVDGGKLYFRPRLPSHWHSFRFTLYFRKKRLRITVLADDTVDIYCCDEKNCGEEKLATEYCPDGRISLCDESIYRESIYGESPYGENV</sequence>
<evidence type="ECO:0000259" key="1">
    <source>
        <dbReference type="Pfam" id="PF03632"/>
    </source>
</evidence>
<dbReference type="SUPFAM" id="SSF48208">
    <property type="entry name" value="Six-hairpin glycosidases"/>
    <property type="match status" value="1"/>
</dbReference>
<keyword evidence="3" id="KW-0808">Transferase</keyword>
<dbReference type="EC" id="2.4.1.230" evidence="3"/>